<reference evidence="2 3" key="1">
    <citation type="submission" date="2020-07" db="EMBL/GenBank/DDBJ databases">
        <title>Sequencing the genomes of 1000 actinobacteria strains.</title>
        <authorList>
            <person name="Klenk H.-P."/>
        </authorList>
    </citation>
    <scope>NUCLEOTIDE SEQUENCE [LARGE SCALE GENOMIC DNA]</scope>
    <source>
        <strain evidence="2 3">DSM 26487</strain>
    </source>
</reference>
<dbReference type="InterPro" id="IPR029068">
    <property type="entry name" value="Glyas_Bleomycin-R_OHBP_Dase"/>
</dbReference>
<name>A0A7Z0ISY5_9ACTN</name>
<dbReference type="PANTHER" id="PTHR35908:SF1">
    <property type="entry name" value="CONSERVED PROTEIN"/>
    <property type="match status" value="1"/>
</dbReference>
<dbReference type="EMBL" id="JACBZR010000001">
    <property type="protein sequence ID" value="NYI78411.1"/>
    <property type="molecule type" value="Genomic_DNA"/>
</dbReference>
<dbReference type="AlphaFoldDB" id="A0A7Z0ISY5"/>
<dbReference type="Proteomes" id="UP000564496">
    <property type="component" value="Unassembled WGS sequence"/>
</dbReference>
<evidence type="ECO:0000313" key="3">
    <source>
        <dbReference type="Proteomes" id="UP000564496"/>
    </source>
</evidence>
<protein>
    <recommendedName>
        <fullName evidence="1">Glyoxalase-like domain-containing protein</fullName>
    </recommendedName>
</protein>
<proteinExistence type="predicted"/>
<evidence type="ECO:0000313" key="2">
    <source>
        <dbReference type="EMBL" id="NYI78411.1"/>
    </source>
</evidence>
<sequence length="119" mass="12984">MTLTLGAISFDCSDALRTATFWAAALDRRLDEDSTEEFSSIGLKQPAPGVPAWLFARVPEPRQAKNRAHPDLIAPDRPAEVARLVDLGATVLGEHEESGIEWTVLRDVEGNEFCVATAH</sequence>
<comment type="caution">
    <text evidence="2">The sequence shown here is derived from an EMBL/GenBank/DDBJ whole genome shotgun (WGS) entry which is preliminary data.</text>
</comment>
<dbReference type="SUPFAM" id="SSF54593">
    <property type="entry name" value="Glyoxalase/Bleomycin resistance protein/Dihydroxybiphenyl dioxygenase"/>
    <property type="match status" value="1"/>
</dbReference>
<dbReference type="Pfam" id="PF18029">
    <property type="entry name" value="Glyoxalase_6"/>
    <property type="match status" value="1"/>
</dbReference>
<organism evidence="2 3">
    <name type="scientific">Nocardioides panzhihuensis</name>
    <dbReference type="NCBI Taxonomy" id="860243"/>
    <lineage>
        <taxon>Bacteria</taxon>
        <taxon>Bacillati</taxon>
        <taxon>Actinomycetota</taxon>
        <taxon>Actinomycetes</taxon>
        <taxon>Propionibacteriales</taxon>
        <taxon>Nocardioidaceae</taxon>
        <taxon>Nocardioides</taxon>
    </lineage>
</organism>
<accession>A0A7Z0ISY5</accession>
<dbReference type="InterPro" id="IPR041581">
    <property type="entry name" value="Glyoxalase_6"/>
</dbReference>
<feature type="domain" description="Glyoxalase-like" evidence="1">
    <location>
        <begin position="8"/>
        <end position="115"/>
    </location>
</feature>
<dbReference type="PANTHER" id="PTHR35908">
    <property type="entry name" value="HYPOTHETICAL FUSION PROTEIN"/>
    <property type="match status" value="1"/>
</dbReference>
<evidence type="ECO:0000259" key="1">
    <source>
        <dbReference type="Pfam" id="PF18029"/>
    </source>
</evidence>
<keyword evidence="3" id="KW-1185">Reference proteome</keyword>
<dbReference type="Gene3D" id="3.10.180.10">
    <property type="entry name" value="2,3-Dihydroxybiphenyl 1,2-Dioxygenase, domain 1"/>
    <property type="match status" value="1"/>
</dbReference>
<gene>
    <name evidence="2" type="ORF">BJ988_003059</name>
</gene>
<dbReference type="RefSeq" id="WP_179658741.1">
    <property type="nucleotide sequence ID" value="NZ_JACBZR010000001.1"/>
</dbReference>